<evidence type="ECO:0000259" key="1">
    <source>
        <dbReference type="Pfam" id="PF00501"/>
    </source>
</evidence>
<keyword evidence="3" id="KW-1185">Reference proteome</keyword>
<dbReference type="Pfam" id="PF23562">
    <property type="entry name" value="AMP-binding_C_3"/>
    <property type="match status" value="1"/>
</dbReference>
<evidence type="ECO:0000313" key="3">
    <source>
        <dbReference type="Proteomes" id="UP001597216"/>
    </source>
</evidence>
<proteinExistence type="predicted"/>
<evidence type="ECO:0000313" key="2">
    <source>
        <dbReference type="EMBL" id="MFD1190024.1"/>
    </source>
</evidence>
<protein>
    <submittedName>
        <fullName evidence="2">Feruloyl-CoA synthase</fullName>
    </submittedName>
</protein>
<dbReference type="PANTHER" id="PTHR24096:SF420">
    <property type="entry name" value="LONG-CHAIN-FATTY-ACID--COA LIGASE-RELATED"/>
    <property type="match status" value="1"/>
</dbReference>
<dbReference type="PROSITE" id="PS00455">
    <property type="entry name" value="AMP_BINDING"/>
    <property type="match status" value="1"/>
</dbReference>
<dbReference type="EMBL" id="JBHTLQ010000008">
    <property type="protein sequence ID" value="MFD1190024.1"/>
    <property type="molecule type" value="Genomic_DNA"/>
</dbReference>
<dbReference type="InterPro" id="IPR000873">
    <property type="entry name" value="AMP-dep_synth/lig_dom"/>
</dbReference>
<gene>
    <name evidence="2" type="ORF">ACFQ27_05480</name>
</gene>
<feature type="domain" description="AMP-dependent synthetase/ligase" evidence="1">
    <location>
        <begin position="59"/>
        <end position="427"/>
    </location>
</feature>
<dbReference type="Proteomes" id="UP001597216">
    <property type="component" value="Unassembled WGS sequence"/>
</dbReference>
<dbReference type="RefSeq" id="WP_377352902.1">
    <property type="nucleotide sequence ID" value="NZ_JBHTLQ010000008.1"/>
</dbReference>
<dbReference type="InterPro" id="IPR042099">
    <property type="entry name" value="ANL_N_sf"/>
</dbReference>
<reference evidence="3" key="1">
    <citation type="journal article" date="2019" name="Int. J. Syst. Evol. Microbiol.">
        <title>The Global Catalogue of Microorganisms (GCM) 10K type strain sequencing project: providing services to taxonomists for standard genome sequencing and annotation.</title>
        <authorList>
            <consortium name="The Broad Institute Genomics Platform"/>
            <consortium name="The Broad Institute Genome Sequencing Center for Infectious Disease"/>
            <person name="Wu L."/>
            <person name="Ma J."/>
        </authorList>
    </citation>
    <scope>NUCLEOTIDE SEQUENCE [LARGE SCALE GENOMIC DNA]</scope>
    <source>
        <strain evidence="3">CCUG 55074</strain>
    </source>
</reference>
<dbReference type="PANTHER" id="PTHR24096">
    <property type="entry name" value="LONG-CHAIN-FATTY-ACID--COA LIGASE"/>
    <property type="match status" value="1"/>
</dbReference>
<accession>A0ABW3SYR2</accession>
<sequence length="597" mass="63040">MDADLRPAATADWMSAPFRDARYAPRRLDVERRADGVMILTNTTPVTGAFATVAEPMLHWAKAAPSRIWLAERSGEGWRELAYAEAQEQVAALAGGLRGLGVVGERPLLILARNGVDHALIKYAAMSQGMPVAPVSPQYGLPGANLARLQHACEALNPAAVYTEDAALFGEALAAPFLAGLPVIASKAARPGDIDFADLLRAAPAAATAQPDDHAKYLLTSGSTGRPKAVICRHRNMAVNAAQVASCFDDPEPPVIVNAAPWSHSLGANAILHMSTHRGGTVYIDAGQPVAGRFGETVRNLKEVSPTYHNMVPAGWMLFAGELERDPDLARTFFARVRALQYGGAALSQEFCDRIQAVAVRTVGEKISFGSGYGATETGPTAANVHWHNTQMGLMGLPLPGTSVKLAPEGDKLEFRVKGPQVTSGYLGLPELSAASFDEDGFYRLGDAARFIDRQDPSQGLAFDGRLSENFKLASGTFVTVGELRIRAVGAVGDAVTDAVVCGEGRENVGLLFYPKPGMTPEAAASAVRAGIEQLNATAKGSGGRVARALVLDSAPDANAGEITDKGYIAQALARTLRAEAVERLFAEPAPARVLVF</sequence>
<dbReference type="Gene3D" id="3.40.50.12780">
    <property type="entry name" value="N-terminal domain of ligase-like"/>
    <property type="match status" value="1"/>
</dbReference>
<dbReference type="Pfam" id="PF00501">
    <property type="entry name" value="AMP-binding"/>
    <property type="match status" value="1"/>
</dbReference>
<organism evidence="2 3">
    <name type="scientific">Phenylobacterium conjunctum</name>
    <dbReference type="NCBI Taxonomy" id="1298959"/>
    <lineage>
        <taxon>Bacteria</taxon>
        <taxon>Pseudomonadati</taxon>
        <taxon>Pseudomonadota</taxon>
        <taxon>Alphaproteobacteria</taxon>
        <taxon>Caulobacterales</taxon>
        <taxon>Caulobacteraceae</taxon>
        <taxon>Phenylobacterium</taxon>
    </lineage>
</organism>
<dbReference type="SUPFAM" id="SSF56801">
    <property type="entry name" value="Acetyl-CoA synthetase-like"/>
    <property type="match status" value="1"/>
</dbReference>
<comment type="caution">
    <text evidence="2">The sequence shown here is derived from an EMBL/GenBank/DDBJ whole genome shotgun (WGS) entry which is preliminary data.</text>
</comment>
<dbReference type="InterPro" id="IPR020845">
    <property type="entry name" value="AMP-binding_CS"/>
</dbReference>
<name>A0ABW3SYR2_9CAUL</name>